<dbReference type="Gramene" id="AET1Gv20377300.5">
    <property type="protein sequence ID" value="AET1Gv20377300.5"/>
    <property type="gene ID" value="AET1Gv20377300"/>
</dbReference>
<dbReference type="InterPro" id="IPR010285">
    <property type="entry name" value="DNA_helicase_pif1-like_DEAD"/>
</dbReference>
<reference evidence="4" key="2">
    <citation type="journal article" date="2017" name="Nat. Plants">
        <title>The Aegilops tauschii genome reveals multiple impacts of transposons.</title>
        <authorList>
            <person name="Zhao G."/>
            <person name="Zou C."/>
            <person name="Li K."/>
            <person name="Wang K."/>
            <person name="Li T."/>
            <person name="Gao L."/>
            <person name="Zhang X."/>
            <person name="Wang H."/>
            <person name="Yang Z."/>
            <person name="Liu X."/>
            <person name="Jiang W."/>
            <person name="Mao L."/>
            <person name="Kong X."/>
            <person name="Jiao Y."/>
            <person name="Jia J."/>
        </authorList>
    </citation>
    <scope>NUCLEOTIDE SEQUENCE [LARGE SCALE GENOMIC DNA]</scope>
    <source>
        <strain evidence="4">cv. AL8/78</strain>
    </source>
</reference>
<dbReference type="GO" id="GO:0006281">
    <property type="term" value="P:DNA repair"/>
    <property type="evidence" value="ECO:0007669"/>
    <property type="project" value="UniProtKB-KW"/>
</dbReference>
<evidence type="ECO:0000313" key="3">
    <source>
        <dbReference type="EnsemblPlants" id="AET1Gv20377300.5"/>
    </source>
</evidence>
<dbReference type="Pfam" id="PF05970">
    <property type="entry name" value="PIF1"/>
    <property type="match status" value="1"/>
</dbReference>
<name>A0A452YCV0_AEGTS</name>
<reference evidence="3" key="3">
    <citation type="journal article" date="2017" name="Nature">
        <title>Genome sequence of the progenitor of the wheat D genome Aegilops tauschii.</title>
        <authorList>
            <person name="Luo M.C."/>
            <person name="Gu Y.Q."/>
            <person name="Puiu D."/>
            <person name="Wang H."/>
            <person name="Twardziok S.O."/>
            <person name="Deal K.R."/>
            <person name="Huo N."/>
            <person name="Zhu T."/>
            <person name="Wang L."/>
            <person name="Wang Y."/>
            <person name="McGuire P.E."/>
            <person name="Liu S."/>
            <person name="Long H."/>
            <person name="Ramasamy R.K."/>
            <person name="Rodriguez J.C."/>
            <person name="Van S.L."/>
            <person name="Yuan L."/>
            <person name="Wang Z."/>
            <person name="Xia Z."/>
            <person name="Xiao L."/>
            <person name="Anderson O.D."/>
            <person name="Ouyang S."/>
            <person name="Liang Y."/>
            <person name="Zimin A.V."/>
            <person name="Pertea G."/>
            <person name="Qi P."/>
            <person name="Bennetzen J.L."/>
            <person name="Dai X."/>
            <person name="Dawson M.W."/>
            <person name="Muller H.G."/>
            <person name="Kugler K."/>
            <person name="Rivarola-Duarte L."/>
            <person name="Spannagl M."/>
            <person name="Mayer K.F.X."/>
            <person name="Lu F.H."/>
            <person name="Bevan M.W."/>
            <person name="Leroy P."/>
            <person name="Li P."/>
            <person name="You F.M."/>
            <person name="Sun Q."/>
            <person name="Liu Z."/>
            <person name="Lyons E."/>
            <person name="Wicker T."/>
            <person name="Salzberg S.L."/>
            <person name="Devos K.M."/>
            <person name="Dvorak J."/>
        </authorList>
    </citation>
    <scope>NUCLEOTIDE SEQUENCE [LARGE SCALE GENOMIC DNA]</scope>
    <source>
        <strain evidence="3">cv. AL8/78</strain>
    </source>
</reference>
<dbReference type="AlphaFoldDB" id="A0A452YCV0"/>
<protein>
    <recommendedName>
        <fullName evidence="1">ATP-dependent DNA helicase</fullName>
        <ecNumber evidence="1">5.6.2.3</ecNumber>
    </recommendedName>
</protein>
<proteinExistence type="inferred from homology"/>
<reference evidence="3" key="5">
    <citation type="journal article" date="2021" name="G3 (Bethesda)">
        <title>Aegilops tauschii genome assembly Aet v5.0 features greater sequence contiguity and improved annotation.</title>
        <authorList>
            <person name="Wang L."/>
            <person name="Zhu T."/>
            <person name="Rodriguez J.C."/>
            <person name="Deal K.R."/>
            <person name="Dubcovsky J."/>
            <person name="McGuire P.E."/>
            <person name="Lux T."/>
            <person name="Spannagl M."/>
            <person name="Mayer K.F.X."/>
            <person name="Baldrich P."/>
            <person name="Meyers B.C."/>
            <person name="Huo N."/>
            <person name="Gu Y.Q."/>
            <person name="Zhou H."/>
            <person name="Devos K.M."/>
            <person name="Bennetzen J.L."/>
            <person name="Unver T."/>
            <person name="Budak H."/>
            <person name="Gulick P.J."/>
            <person name="Galiba G."/>
            <person name="Kalapos B."/>
            <person name="Nelson D.R."/>
            <person name="Li P."/>
            <person name="You F.M."/>
            <person name="Luo M.C."/>
            <person name="Dvorak J."/>
        </authorList>
    </citation>
    <scope>NUCLEOTIDE SEQUENCE [LARGE SCALE GENOMIC DNA]</scope>
    <source>
        <strain evidence="3">cv. AL8/78</strain>
    </source>
</reference>
<dbReference type="EnsemblPlants" id="AET1Gv20377300.5">
    <property type="protein sequence ID" value="AET1Gv20377300.5"/>
    <property type="gene ID" value="AET1Gv20377300"/>
</dbReference>
<organism evidence="3 4">
    <name type="scientific">Aegilops tauschii subsp. strangulata</name>
    <name type="common">Goatgrass</name>
    <dbReference type="NCBI Taxonomy" id="200361"/>
    <lineage>
        <taxon>Eukaryota</taxon>
        <taxon>Viridiplantae</taxon>
        <taxon>Streptophyta</taxon>
        <taxon>Embryophyta</taxon>
        <taxon>Tracheophyta</taxon>
        <taxon>Spermatophyta</taxon>
        <taxon>Magnoliopsida</taxon>
        <taxon>Liliopsida</taxon>
        <taxon>Poales</taxon>
        <taxon>Poaceae</taxon>
        <taxon>BOP clade</taxon>
        <taxon>Pooideae</taxon>
        <taxon>Triticodae</taxon>
        <taxon>Triticeae</taxon>
        <taxon>Triticinae</taxon>
        <taxon>Aegilops</taxon>
    </lineage>
</organism>
<dbReference type="GO" id="GO:0016887">
    <property type="term" value="F:ATP hydrolysis activity"/>
    <property type="evidence" value="ECO:0007669"/>
    <property type="project" value="RHEA"/>
</dbReference>
<dbReference type="EC" id="5.6.2.3" evidence="1"/>
<dbReference type="GO" id="GO:0005524">
    <property type="term" value="F:ATP binding"/>
    <property type="evidence" value="ECO:0007669"/>
    <property type="project" value="UniProtKB-KW"/>
</dbReference>
<dbReference type="GO" id="GO:0006310">
    <property type="term" value="P:DNA recombination"/>
    <property type="evidence" value="ECO:0007669"/>
    <property type="project" value="UniProtKB-KW"/>
</dbReference>
<keyword evidence="1" id="KW-0227">DNA damage</keyword>
<dbReference type="Proteomes" id="UP000015105">
    <property type="component" value="Chromosome 1D"/>
</dbReference>
<accession>A0A452YCV0</accession>
<dbReference type="PANTHER" id="PTHR10492:SF101">
    <property type="entry name" value="ATP-DEPENDENT DNA HELICASE"/>
    <property type="match status" value="1"/>
</dbReference>
<comment type="catalytic activity">
    <reaction evidence="1">
        <text>ATP + H2O = ADP + phosphate + H(+)</text>
        <dbReference type="Rhea" id="RHEA:13065"/>
        <dbReference type="ChEBI" id="CHEBI:15377"/>
        <dbReference type="ChEBI" id="CHEBI:15378"/>
        <dbReference type="ChEBI" id="CHEBI:30616"/>
        <dbReference type="ChEBI" id="CHEBI:43474"/>
        <dbReference type="ChEBI" id="CHEBI:456216"/>
        <dbReference type="EC" id="5.6.2.3"/>
    </reaction>
</comment>
<keyword evidence="4" id="KW-1185">Reference proteome</keyword>
<sequence length="69" mass="7752">AELIKKTSLMLWDEAHMAKKHCFMTLNKSLGDILRFTTENSDEKPFGGMTVVLGGDFRQIVPILTKGKI</sequence>
<dbReference type="PANTHER" id="PTHR10492">
    <property type="match status" value="1"/>
</dbReference>
<comment type="cofactor">
    <cofactor evidence="1">
        <name>Mg(2+)</name>
        <dbReference type="ChEBI" id="CHEBI:18420"/>
    </cofactor>
</comment>
<feature type="domain" description="DNA helicase Pif1-like DEAD-box helicase" evidence="2">
    <location>
        <begin position="1"/>
        <end position="68"/>
    </location>
</feature>
<keyword evidence="1" id="KW-0067">ATP-binding</keyword>
<evidence type="ECO:0000256" key="1">
    <source>
        <dbReference type="RuleBase" id="RU363044"/>
    </source>
</evidence>
<evidence type="ECO:0000259" key="2">
    <source>
        <dbReference type="Pfam" id="PF05970"/>
    </source>
</evidence>
<reference evidence="4" key="1">
    <citation type="journal article" date="2014" name="Science">
        <title>Ancient hybridizations among the ancestral genomes of bread wheat.</title>
        <authorList>
            <consortium name="International Wheat Genome Sequencing Consortium,"/>
            <person name="Marcussen T."/>
            <person name="Sandve S.R."/>
            <person name="Heier L."/>
            <person name="Spannagl M."/>
            <person name="Pfeifer M."/>
            <person name="Jakobsen K.S."/>
            <person name="Wulff B.B."/>
            <person name="Steuernagel B."/>
            <person name="Mayer K.F."/>
            <person name="Olsen O.A."/>
        </authorList>
    </citation>
    <scope>NUCLEOTIDE SEQUENCE [LARGE SCALE GENOMIC DNA]</scope>
    <source>
        <strain evidence="4">cv. AL8/78</strain>
    </source>
</reference>
<keyword evidence="1" id="KW-0234">DNA repair</keyword>
<evidence type="ECO:0000313" key="4">
    <source>
        <dbReference type="Proteomes" id="UP000015105"/>
    </source>
</evidence>
<keyword evidence="1" id="KW-0233">DNA recombination</keyword>
<dbReference type="GO" id="GO:0000723">
    <property type="term" value="P:telomere maintenance"/>
    <property type="evidence" value="ECO:0007669"/>
    <property type="project" value="InterPro"/>
</dbReference>
<keyword evidence="1" id="KW-0347">Helicase</keyword>
<keyword evidence="1" id="KW-0378">Hydrolase</keyword>
<comment type="similarity">
    <text evidence="1">Belongs to the helicase family.</text>
</comment>
<keyword evidence="1" id="KW-0547">Nucleotide-binding</keyword>
<dbReference type="GO" id="GO:0043139">
    <property type="term" value="F:5'-3' DNA helicase activity"/>
    <property type="evidence" value="ECO:0007669"/>
    <property type="project" value="UniProtKB-EC"/>
</dbReference>
<dbReference type="InterPro" id="IPR027417">
    <property type="entry name" value="P-loop_NTPase"/>
</dbReference>
<reference evidence="3" key="4">
    <citation type="submission" date="2019-03" db="UniProtKB">
        <authorList>
            <consortium name="EnsemblPlants"/>
        </authorList>
    </citation>
    <scope>IDENTIFICATION</scope>
</reference>
<dbReference type="Gene3D" id="3.40.50.300">
    <property type="entry name" value="P-loop containing nucleotide triphosphate hydrolases"/>
    <property type="match status" value="1"/>
</dbReference>